<evidence type="ECO:0000313" key="1">
    <source>
        <dbReference type="EMBL" id="KAJ8704816.1"/>
    </source>
</evidence>
<organism evidence="1 2">
    <name type="scientific">Mythimna loreyi</name>
    <dbReference type="NCBI Taxonomy" id="667449"/>
    <lineage>
        <taxon>Eukaryota</taxon>
        <taxon>Metazoa</taxon>
        <taxon>Ecdysozoa</taxon>
        <taxon>Arthropoda</taxon>
        <taxon>Hexapoda</taxon>
        <taxon>Insecta</taxon>
        <taxon>Pterygota</taxon>
        <taxon>Neoptera</taxon>
        <taxon>Endopterygota</taxon>
        <taxon>Lepidoptera</taxon>
        <taxon>Glossata</taxon>
        <taxon>Ditrysia</taxon>
        <taxon>Noctuoidea</taxon>
        <taxon>Noctuidae</taxon>
        <taxon>Noctuinae</taxon>
        <taxon>Hadenini</taxon>
        <taxon>Mythimna</taxon>
    </lineage>
</organism>
<dbReference type="Proteomes" id="UP001231649">
    <property type="component" value="Chromosome 30"/>
</dbReference>
<gene>
    <name evidence="1" type="ORF">PYW08_012136</name>
</gene>
<dbReference type="EMBL" id="CM056806">
    <property type="protein sequence ID" value="KAJ8704816.1"/>
    <property type="molecule type" value="Genomic_DNA"/>
</dbReference>
<reference evidence="1" key="1">
    <citation type="submission" date="2023-03" db="EMBL/GenBank/DDBJ databases">
        <title>Chromosome-level genomes of two armyworms, Mythimna separata and Mythimna loreyi, provide insights into the biosynthesis and reception of sex pheromones.</title>
        <authorList>
            <person name="Zhao H."/>
        </authorList>
    </citation>
    <scope>NUCLEOTIDE SEQUENCE</scope>
    <source>
        <strain evidence="1">BeijingLab</strain>
    </source>
</reference>
<proteinExistence type="predicted"/>
<protein>
    <submittedName>
        <fullName evidence="1">Uncharacterized protein</fullName>
    </submittedName>
</protein>
<keyword evidence="2" id="KW-1185">Reference proteome</keyword>
<accession>A0ACC2PZK3</accession>
<name>A0ACC2PZK3_9NEOP</name>
<evidence type="ECO:0000313" key="2">
    <source>
        <dbReference type="Proteomes" id="UP001231649"/>
    </source>
</evidence>
<sequence>MKFFIFLCCVAHFLSGTSTIRLTTPMSSVNQKHWYDNQARQVSKFAVMIDFVNNVYTEKYDDSFFRRHSPSKHRIFRRFDRDTNAKDKMAEPVRYHIIKNPEILFQYKSKQDLRKNLDAVNVFAATTSFSTTESQLNNYQSQIESAADSTATTTNPEGIPAKDPAVNIRAHQDDEDGTTEEVTYQPSFPDEDDDDKPNTKATNLKNHKKVNIKTKPDKTDHKTEKKNQNSKLEVKNDKNKSDTNISNKNSSIKNKHSVKKLIDTDEKLNKKSVQPKDKNDDKINKKDGITNKDSDKNESQSSSSKNERYPLSVEGLISNIDKNINNHRIERHFNNADKDRSFDSNKHYNNKDKYDAKNKDKHHDKAKAKKSLWIKVEYDKKIEENEEKEDKNDKWNKKEYDRNTSNKNDKGKVYKDDSVSYNEKNVDKTNDKFSIKENNSDKSNEKLNKKEKERDKNHNKWNTYGKEKDNKADNWTKKNKIISKYINKETDFDTNDDKLKKRKDRNKMDKQRDHLDNKFDKMEYEWNKRHQDYDINANDAKWINDGNQGHQNDKEFKEKDNEFKKRDNYWAKRDDDRNIRQYGRTNIERNVSPNQNSEERIEEEKHLRHGRYKIVDRRSKEDESISIL</sequence>
<comment type="caution">
    <text evidence="1">The sequence shown here is derived from an EMBL/GenBank/DDBJ whole genome shotgun (WGS) entry which is preliminary data.</text>
</comment>